<evidence type="ECO:0000313" key="7">
    <source>
        <dbReference type="Proteomes" id="UP000053317"/>
    </source>
</evidence>
<protein>
    <submittedName>
        <fullName evidence="6">Putative alcohol dehydrogenase</fullName>
    </submittedName>
</protein>
<proteinExistence type="predicted"/>
<accession>A0A0G2ERU1</accession>
<organism evidence="6 7">
    <name type="scientific">Phaeomoniella chlamydospora</name>
    <name type="common">Phaeoacremonium chlamydosporum</name>
    <dbReference type="NCBI Taxonomy" id="158046"/>
    <lineage>
        <taxon>Eukaryota</taxon>
        <taxon>Fungi</taxon>
        <taxon>Dikarya</taxon>
        <taxon>Ascomycota</taxon>
        <taxon>Pezizomycotina</taxon>
        <taxon>Eurotiomycetes</taxon>
        <taxon>Chaetothyriomycetidae</taxon>
        <taxon>Phaeomoniellales</taxon>
        <taxon>Phaeomoniellaceae</taxon>
        <taxon>Phaeomoniella</taxon>
    </lineage>
</organism>
<dbReference type="EMBL" id="LCWF01000041">
    <property type="protein sequence ID" value="KKY25482.1"/>
    <property type="molecule type" value="Genomic_DNA"/>
</dbReference>
<dbReference type="InterPro" id="IPR011032">
    <property type="entry name" value="GroES-like_sf"/>
</dbReference>
<dbReference type="OrthoDB" id="442947at2759"/>
<dbReference type="Gene3D" id="3.90.180.10">
    <property type="entry name" value="Medium-chain alcohol dehydrogenases, catalytic domain"/>
    <property type="match status" value="1"/>
</dbReference>
<feature type="transmembrane region" description="Helical" evidence="4">
    <location>
        <begin position="57"/>
        <end position="78"/>
    </location>
</feature>
<feature type="domain" description="Alcohol dehydrogenase-like C-terminal" evidence="5">
    <location>
        <begin position="65"/>
        <end position="161"/>
    </location>
</feature>
<dbReference type="InterPro" id="IPR002328">
    <property type="entry name" value="ADH_Zn_CS"/>
</dbReference>
<dbReference type="InterPro" id="IPR013149">
    <property type="entry name" value="ADH-like_C"/>
</dbReference>
<evidence type="ECO:0000256" key="3">
    <source>
        <dbReference type="ARBA" id="ARBA00022833"/>
    </source>
</evidence>
<comment type="caution">
    <text evidence="6">The sequence shown here is derived from an EMBL/GenBank/DDBJ whole genome shotgun (WGS) entry which is preliminary data.</text>
</comment>
<keyword evidence="3" id="KW-0862">Zinc</keyword>
<dbReference type="AlphaFoldDB" id="A0A0G2ERU1"/>
<keyword evidence="4" id="KW-0812">Transmembrane</keyword>
<sequence>MGHEIYGTIYGKGSEVESFEIGDNVICPFTFFAATSALSLSHPSPFLTQPAPSTSPIVVILGCGPVGLCALISASVLLKPSHLIVIDSVPSRLSLAEKLGAEPLHLAIGTVGISEKIKTVTEGRGADIVLEIVGNASAIKLGFDILRPFGTLVSVGVHSEDYPWNMDDGT</sequence>
<dbReference type="Proteomes" id="UP000053317">
    <property type="component" value="Unassembled WGS sequence"/>
</dbReference>
<dbReference type="PROSITE" id="PS00059">
    <property type="entry name" value="ADH_ZINC"/>
    <property type="match status" value="1"/>
</dbReference>
<evidence type="ECO:0000313" key="6">
    <source>
        <dbReference type="EMBL" id="KKY25482.1"/>
    </source>
</evidence>
<dbReference type="Pfam" id="PF00107">
    <property type="entry name" value="ADH_zinc_N"/>
    <property type="match status" value="1"/>
</dbReference>
<keyword evidence="2" id="KW-0479">Metal-binding</keyword>
<evidence type="ECO:0000256" key="4">
    <source>
        <dbReference type="SAM" id="Phobius"/>
    </source>
</evidence>
<dbReference type="InterPro" id="IPR036291">
    <property type="entry name" value="NAD(P)-bd_dom_sf"/>
</dbReference>
<gene>
    <name evidence="6" type="ORF">UCRPC4_g01746</name>
</gene>
<dbReference type="GO" id="GO:0008270">
    <property type="term" value="F:zinc ion binding"/>
    <property type="evidence" value="ECO:0007669"/>
    <property type="project" value="InterPro"/>
</dbReference>
<dbReference type="SUPFAM" id="SSF50129">
    <property type="entry name" value="GroES-like"/>
    <property type="match status" value="1"/>
</dbReference>
<dbReference type="SUPFAM" id="SSF51735">
    <property type="entry name" value="NAD(P)-binding Rossmann-fold domains"/>
    <property type="match status" value="1"/>
</dbReference>
<keyword evidence="4" id="KW-0472">Membrane</keyword>
<reference evidence="6 7" key="1">
    <citation type="submission" date="2015-05" db="EMBL/GenBank/DDBJ databases">
        <title>Distinctive expansion of gene families associated with plant cell wall degradation and secondary metabolism in the genomes of grapevine trunk pathogens.</title>
        <authorList>
            <person name="Lawrence D.P."/>
            <person name="Travadon R."/>
            <person name="Rolshausen P.E."/>
            <person name="Baumgartner K."/>
        </authorList>
    </citation>
    <scope>NUCLEOTIDE SEQUENCE [LARGE SCALE GENOMIC DNA]</scope>
    <source>
        <strain evidence="6">UCRPC4</strain>
    </source>
</reference>
<evidence type="ECO:0000259" key="5">
    <source>
        <dbReference type="Pfam" id="PF00107"/>
    </source>
</evidence>
<dbReference type="PANTHER" id="PTHR42813:SF2">
    <property type="entry name" value="DEHYDROGENASE, ZINC-CONTAINING, PUTATIVE (AFU_ORTHOLOGUE AFUA_2G02810)-RELATED"/>
    <property type="match status" value="1"/>
</dbReference>
<dbReference type="PANTHER" id="PTHR42813">
    <property type="entry name" value="ZINC-TYPE ALCOHOL DEHYDROGENASE-LIKE"/>
    <property type="match status" value="1"/>
</dbReference>
<evidence type="ECO:0000256" key="2">
    <source>
        <dbReference type="ARBA" id="ARBA00022723"/>
    </source>
</evidence>
<name>A0A0G2ERU1_PHACM</name>
<reference evidence="6 7" key="2">
    <citation type="submission" date="2015-05" db="EMBL/GenBank/DDBJ databases">
        <authorList>
            <person name="Morales-Cruz A."/>
            <person name="Amrine K.C."/>
            <person name="Cantu D."/>
        </authorList>
    </citation>
    <scope>NUCLEOTIDE SEQUENCE [LARGE SCALE GENOMIC DNA]</scope>
    <source>
        <strain evidence="6">UCRPC4</strain>
    </source>
</reference>
<comment type="cofactor">
    <cofactor evidence="1">
        <name>Zn(2+)</name>
        <dbReference type="ChEBI" id="CHEBI:29105"/>
    </cofactor>
</comment>
<keyword evidence="7" id="KW-1185">Reference proteome</keyword>
<evidence type="ECO:0000256" key="1">
    <source>
        <dbReference type="ARBA" id="ARBA00001947"/>
    </source>
</evidence>
<dbReference type="GO" id="GO:0016491">
    <property type="term" value="F:oxidoreductase activity"/>
    <property type="evidence" value="ECO:0007669"/>
    <property type="project" value="InterPro"/>
</dbReference>
<dbReference type="Gene3D" id="3.40.50.720">
    <property type="entry name" value="NAD(P)-binding Rossmann-like Domain"/>
    <property type="match status" value="1"/>
</dbReference>
<keyword evidence="4" id="KW-1133">Transmembrane helix</keyword>